<evidence type="ECO:0000313" key="7">
    <source>
        <dbReference type="EMBL" id="XCJ80018.1"/>
    </source>
</evidence>
<comment type="subcellular location">
    <subcellularLocation>
        <location evidence="1">Membrane</location>
    </subcellularLocation>
</comment>
<dbReference type="InterPro" id="IPR024461">
    <property type="entry name" value="CCDC90-like"/>
</dbReference>
<dbReference type="EMBL" id="CP159578">
    <property type="protein sequence ID" value="XCJ80018.1"/>
    <property type="molecule type" value="Genomic_DNA"/>
</dbReference>
<dbReference type="AlphaFoldDB" id="A0AB74UDY2"/>
<gene>
    <name evidence="7" type="ORF">ABV408_02295</name>
</gene>
<evidence type="ECO:0000256" key="5">
    <source>
        <dbReference type="ARBA" id="ARBA00023136"/>
    </source>
</evidence>
<protein>
    <submittedName>
        <fullName evidence="7">Coiled-coil domain-containing protein</fullName>
    </submittedName>
</protein>
<name>A0AB74UDY2_9GAMM</name>
<accession>A0AB74UDY2</accession>
<organism evidence="7">
    <name type="scientific">Salinicola endophyticus</name>
    <dbReference type="NCBI Taxonomy" id="1949083"/>
    <lineage>
        <taxon>Bacteria</taxon>
        <taxon>Pseudomonadati</taxon>
        <taxon>Pseudomonadota</taxon>
        <taxon>Gammaproteobacteria</taxon>
        <taxon>Oceanospirillales</taxon>
        <taxon>Halomonadaceae</taxon>
        <taxon>Salinicola</taxon>
    </lineage>
</organism>
<evidence type="ECO:0000256" key="6">
    <source>
        <dbReference type="SAM" id="Phobius"/>
    </source>
</evidence>
<dbReference type="SUPFAM" id="SSF58113">
    <property type="entry name" value="Apolipoprotein A-I"/>
    <property type="match status" value="1"/>
</dbReference>
<evidence type="ECO:0000256" key="4">
    <source>
        <dbReference type="ARBA" id="ARBA00023054"/>
    </source>
</evidence>
<keyword evidence="4" id="KW-0175">Coiled coil</keyword>
<sequence>MYAIDTLEFARQLRTAGFTQEQAEAIAEAHGRAFREAAEHTLATKTDLAETRAALKTDIDAVRTDLNQKIDSVRSQLDQKIDSVRSELKIDMVKLGNQMTLRLGGMFALGIAFLTAIKFFS</sequence>
<keyword evidence="2 6" id="KW-0812">Transmembrane</keyword>
<keyword evidence="5 6" id="KW-0472">Membrane</keyword>
<feature type="transmembrane region" description="Helical" evidence="6">
    <location>
        <begin position="99"/>
        <end position="120"/>
    </location>
</feature>
<keyword evidence="3 6" id="KW-1133">Transmembrane helix</keyword>
<dbReference type="Gene3D" id="1.20.5.340">
    <property type="match status" value="1"/>
</dbReference>
<evidence type="ECO:0000256" key="3">
    <source>
        <dbReference type="ARBA" id="ARBA00022989"/>
    </source>
</evidence>
<dbReference type="GO" id="GO:0016020">
    <property type="term" value="C:membrane"/>
    <property type="evidence" value="ECO:0007669"/>
    <property type="project" value="UniProtKB-SubCell"/>
</dbReference>
<dbReference type="Pfam" id="PF07798">
    <property type="entry name" value="CCDC90-like"/>
    <property type="match status" value="1"/>
</dbReference>
<evidence type="ECO:0000256" key="1">
    <source>
        <dbReference type="ARBA" id="ARBA00004370"/>
    </source>
</evidence>
<reference evidence="7" key="1">
    <citation type="submission" date="2024-06" db="EMBL/GenBank/DDBJ databases">
        <title>Complete genome of Salinicola endophyticus HNIBRBA4755.</title>
        <authorList>
            <person name="Shin S.Y."/>
            <person name="Kang H."/>
            <person name="Song J."/>
        </authorList>
    </citation>
    <scope>NUCLEOTIDE SEQUENCE</scope>
    <source>
        <strain evidence="7">HNIBRBA4755</strain>
    </source>
</reference>
<dbReference type="RefSeq" id="WP_353980869.1">
    <property type="nucleotide sequence ID" value="NZ_CP159578.1"/>
</dbReference>
<evidence type="ECO:0000256" key="2">
    <source>
        <dbReference type="ARBA" id="ARBA00022692"/>
    </source>
</evidence>
<proteinExistence type="predicted"/>